<dbReference type="Proteomes" id="UP000270616">
    <property type="component" value="Unassembled WGS sequence"/>
</dbReference>
<dbReference type="AlphaFoldDB" id="A0A3N3ZV36"/>
<evidence type="ECO:0000256" key="1">
    <source>
        <dbReference type="ARBA" id="ARBA00004141"/>
    </source>
</evidence>
<feature type="transmembrane region" description="Helical" evidence="9">
    <location>
        <begin position="490"/>
        <end position="517"/>
    </location>
</feature>
<keyword evidence="4 9" id="KW-0812">Transmembrane</keyword>
<feature type="transmembrane region" description="Helical" evidence="9">
    <location>
        <begin position="466"/>
        <end position="484"/>
    </location>
</feature>
<evidence type="ECO:0000256" key="6">
    <source>
        <dbReference type="ARBA" id="ARBA00023136"/>
    </source>
</evidence>
<dbReference type="PANTHER" id="PTHR10283">
    <property type="entry name" value="SOLUTE CARRIER FAMILY 13 MEMBER"/>
    <property type="match status" value="1"/>
</dbReference>
<comment type="subcellular location">
    <subcellularLocation>
        <location evidence="1">Membrane</location>
        <topology evidence="1">Multi-pass membrane protein</topology>
    </subcellularLocation>
</comment>
<evidence type="ECO:0000256" key="2">
    <source>
        <dbReference type="ARBA" id="ARBA00006772"/>
    </source>
</evidence>
<dbReference type="NCBIfam" id="TIGR00785">
    <property type="entry name" value="dass"/>
    <property type="match status" value="1"/>
</dbReference>
<dbReference type="OrthoDB" id="9766267at2"/>
<dbReference type="Pfam" id="PF00939">
    <property type="entry name" value="Na_sulph_symp"/>
    <property type="match status" value="1"/>
</dbReference>
<evidence type="ECO:0000256" key="5">
    <source>
        <dbReference type="ARBA" id="ARBA00022989"/>
    </source>
</evidence>
<reference evidence="10 11" key="1">
    <citation type="submission" date="2018-10" db="EMBL/GenBank/DDBJ databases">
        <title>Kocuria sp. M5W7-7, whole genome shotgun sequence.</title>
        <authorList>
            <person name="Tuo L."/>
        </authorList>
    </citation>
    <scope>NUCLEOTIDE SEQUENCE [LARGE SCALE GENOMIC DNA]</scope>
    <source>
        <strain evidence="10 11">M5W7-7</strain>
    </source>
</reference>
<dbReference type="GO" id="GO:0008514">
    <property type="term" value="F:organic anion transmembrane transporter activity"/>
    <property type="evidence" value="ECO:0007669"/>
    <property type="project" value="UniProtKB-ARBA"/>
</dbReference>
<feature type="transmembrane region" description="Helical" evidence="9">
    <location>
        <begin position="84"/>
        <end position="107"/>
    </location>
</feature>
<dbReference type="CDD" id="cd01115">
    <property type="entry name" value="SLC13_permease"/>
    <property type="match status" value="1"/>
</dbReference>
<dbReference type="GO" id="GO:0005886">
    <property type="term" value="C:plasma membrane"/>
    <property type="evidence" value="ECO:0007669"/>
    <property type="project" value="TreeGrafter"/>
</dbReference>
<evidence type="ECO:0000256" key="9">
    <source>
        <dbReference type="SAM" id="Phobius"/>
    </source>
</evidence>
<dbReference type="PANTHER" id="PTHR10283:SF82">
    <property type="entry name" value="SOLUTE CARRIER FAMILY 13 MEMBER 2"/>
    <property type="match status" value="1"/>
</dbReference>
<gene>
    <name evidence="10" type="ORF">EDL96_03610</name>
</gene>
<feature type="transmembrane region" description="Helical" evidence="9">
    <location>
        <begin position="407"/>
        <end position="428"/>
    </location>
</feature>
<dbReference type="InterPro" id="IPR001898">
    <property type="entry name" value="SLC13A/DASS"/>
</dbReference>
<dbReference type="GO" id="GO:1905039">
    <property type="term" value="P:carboxylic acid transmembrane transport"/>
    <property type="evidence" value="ECO:0007669"/>
    <property type="project" value="UniProtKB-ARBA"/>
</dbReference>
<dbReference type="EMBL" id="RKMF01000003">
    <property type="protein sequence ID" value="ROZ64349.1"/>
    <property type="molecule type" value="Genomic_DNA"/>
</dbReference>
<accession>A0A3N3ZV36</accession>
<evidence type="ECO:0000256" key="4">
    <source>
        <dbReference type="ARBA" id="ARBA00022692"/>
    </source>
</evidence>
<keyword evidence="5 9" id="KW-1133">Transmembrane helix</keyword>
<evidence type="ECO:0000313" key="11">
    <source>
        <dbReference type="Proteomes" id="UP000270616"/>
    </source>
</evidence>
<name>A0A3N3ZV36_9MICC</name>
<feature type="region of interest" description="Disordered" evidence="8">
    <location>
        <begin position="1"/>
        <end position="36"/>
    </location>
</feature>
<evidence type="ECO:0000313" key="10">
    <source>
        <dbReference type="EMBL" id="ROZ64349.1"/>
    </source>
</evidence>
<sequence>MSGTHADSPPPVDDTATDTLDGHPVHHQPAVTDDDHPPRVKTGGLWLYRLLGVVVFFVVWLLLGSADVSQDARTVAAIGSLMAVWWMTEAVPLPVTSLLPIVLFPILTELTPEEATAPYANPIVFLFLGGFLIAIAMQKWNLHRRIALLTLRAVGTQPRQIILGMMIATAFLSMWVSNTATTLMMLPISLSVLTLVVENSQKHGQAENVDTASIRTDLTATETLSEVIDNPDVRKFGVALVLSIAWAATIGGLGTLLGSPPNAIVAGYISEELGETIGFAQWMLLGVPIVIVFIGVSWLLMTFVIFRFNLKEIPGGKQLIQKEIDDLGRMSRGEWVVLAVFVTAAFFWIVPGILSGFPSLAEAWPWLEVFDDTVVAIAAGVLLFIIPGDNRGNMTLHWRDAEEGLPWGVLLLFGGGLSLAAAVASTGLDVWFGDQVGGLGALPIVALLAVVVAVVLLLTEVTSNTATAAAFIPILGGVAIGLGLDPISLLIPAALAATCAFMLPVGTPPNAIVYASGHVKIAEMVRGGAILNVVGVLLITVFTLLLGPLAFGMAF</sequence>
<feature type="transmembrane region" description="Helical" evidence="9">
    <location>
        <begin position="335"/>
        <end position="357"/>
    </location>
</feature>
<dbReference type="RefSeq" id="WP_123824450.1">
    <property type="nucleotide sequence ID" value="NZ_RKMF01000003.1"/>
</dbReference>
<keyword evidence="11" id="KW-1185">Reference proteome</keyword>
<keyword evidence="6 9" id="KW-0472">Membrane</keyword>
<comment type="similarity">
    <text evidence="2">Belongs to the SLC13A/DASS transporter (TC 2.A.47) family. NADC subfamily.</text>
</comment>
<feature type="transmembrane region" description="Helical" evidence="9">
    <location>
        <begin position="363"/>
        <end position="386"/>
    </location>
</feature>
<feature type="transmembrane region" description="Helical" evidence="9">
    <location>
        <begin position="529"/>
        <end position="551"/>
    </location>
</feature>
<feature type="transmembrane region" description="Helical" evidence="9">
    <location>
        <begin position="236"/>
        <end position="259"/>
    </location>
</feature>
<comment type="caution">
    <text evidence="10">The sequence shown here is derived from an EMBL/GenBank/DDBJ whole genome shotgun (WGS) entry which is preliminary data.</text>
</comment>
<feature type="transmembrane region" description="Helical" evidence="9">
    <location>
        <begin position="119"/>
        <end position="137"/>
    </location>
</feature>
<evidence type="ECO:0000256" key="7">
    <source>
        <dbReference type="ARBA" id="ARBA00031174"/>
    </source>
</evidence>
<evidence type="ECO:0000256" key="8">
    <source>
        <dbReference type="SAM" id="MobiDB-lite"/>
    </source>
</evidence>
<organism evidence="10 11">
    <name type="scientific">Kocuria soli</name>
    <dbReference type="NCBI Taxonomy" id="2485125"/>
    <lineage>
        <taxon>Bacteria</taxon>
        <taxon>Bacillati</taxon>
        <taxon>Actinomycetota</taxon>
        <taxon>Actinomycetes</taxon>
        <taxon>Micrococcales</taxon>
        <taxon>Micrococcaceae</taxon>
        <taxon>Kocuria</taxon>
    </lineage>
</organism>
<evidence type="ECO:0000256" key="3">
    <source>
        <dbReference type="ARBA" id="ARBA00020150"/>
    </source>
</evidence>
<feature type="transmembrane region" description="Helical" evidence="9">
    <location>
        <begin position="440"/>
        <end position="459"/>
    </location>
</feature>
<feature type="transmembrane region" description="Helical" evidence="9">
    <location>
        <begin position="46"/>
        <end position="63"/>
    </location>
</feature>
<proteinExistence type="inferred from homology"/>
<feature type="transmembrane region" description="Helical" evidence="9">
    <location>
        <begin position="279"/>
        <end position="306"/>
    </location>
</feature>
<protein>
    <recommendedName>
        <fullName evidence="3">Sodium-dependent dicarboxylate transporter SdcS</fullName>
    </recommendedName>
    <alternativeName>
        <fullName evidence="7">Na(+)/dicarboxylate symporter</fullName>
    </alternativeName>
</protein>